<name>A0A3D9I2R3_9BACL</name>
<dbReference type="SMART" id="SM00342">
    <property type="entry name" value="HTH_ARAC"/>
    <property type="match status" value="1"/>
</dbReference>
<dbReference type="PROSITE" id="PS01124">
    <property type="entry name" value="HTH_ARAC_FAMILY_2"/>
    <property type="match status" value="1"/>
</dbReference>
<proteinExistence type="predicted"/>
<evidence type="ECO:0000313" key="6">
    <source>
        <dbReference type="Proteomes" id="UP000256977"/>
    </source>
</evidence>
<feature type="domain" description="HTH araC/xylS-type" evidence="4">
    <location>
        <begin position="177"/>
        <end position="275"/>
    </location>
</feature>
<dbReference type="Gene3D" id="2.60.120.10">
    <property type="entry name" value="Jelly Rolls"/>
    <property type="match status" value="1"/>
</dbReference>
<dbReference type="InterPro" id="IPR018060">
    <property type="entry name" value="HTH_AraC"/>
</dbReference>
<comment type="caution">
    <text evidence="5">The sequence shown here is derived from an EMBL/GenBank/DDBJ whole genome shotgun (WGS) entry which is preliminary data.</text>
</comment>
<dbReference type="SUPFAM" id="SSF46689">
    <property type="entry name" value="Homeodomain-like"/>
    <property type="match status" value="2"/>
</dbReference>
<dbReference type="PANTHER" id="PTHR43280">
    <property type="entry name" value="ARAC-FAMILY TRANSCRIPTIONAL REGULATOR"/>
    <property type="match status" value="1"/>
</dbReference>
<dbReference type="InterPro" id="IPR037923">
    <property type="entry name" value="HTH-like"/>
</dbReference>
<dbReference type="SUPFAM" id="SSF51215">
    <property type="entry name" value="Regulatory protein AraC"/>
    <property type="match status" value="1"/>
</dbReference>
<sequence length="277" mass="32502">MPLNERSVYLSELLRNLKVQPIDAYYTRCTSHWRELDYVPDYNKLYYICDGEGWVKIGDAEYYPKPGQIVFMPANVKQSYSVISDNTYEKYWCHFTATIGELDLFQWFDVPHCIDVRQHDRWQTLLEELAALHADGAFLSRIREKAVMLELVALLLAEAGTEIRVLPGRSSDVQRLDLIERYIEEQLAEPVTLEQLARHVHLHPNYLVRYFNKQFGVSPLKYLNRRRMQKARELLSSTSLSVKEVAERVGYADTNHFAKAFRRENSCSPTEYRLRNS</sequence>
<dbReference type="InterPro" id="IPR009057">
    <property type="entry name" value="Homeodomain-like_sf"/>
</dbReference>
<reference evidence="5 6" key="1">
    <citation type="submission" date="2018-07" db="EMBL/GenBank/DDBJ databases">
        <title>Genomic Encyclopedia of Type Strains, Phase III (KMG-III): the genomes of soil and plant-associated and newly described type strains.</title>
        <authorList>
            <person name="Whitman W."/>
        </authorList>
    </citation>
    <scope>NUCLEOTIDE SEQUENCE [LARGE SCALE GENOMIC DNA]</scope>
    <source>
        <strain evidence="5 6">CECT 7287</strain>
    </source>
</reference>
<dbReference type="Proteomes" id="UP000256977">
    <property type="component" value="Unassembled WGS sequence"/>
</dbReference>
<dbReference type="Pfam" id="PF02311">
    <property type="entry name" value="AraC_binding"/>
    <property type="match status" value="1"/>
</dbReference>
<evidence type="ECO:0000256" key="2">
    <source>
        <dbReference type="ARBA" id="ARBA00023125"/>
    </source>
</evidence>
<dbReference type="EMBL" id="QRDZ01000041">
    <property type="protein sequence ID" value="RED55930.1"/>
    <property type="molecule type" value="Genomic_DNA"/>
</dbReference>
<keyword evidence="1" id="KW-0805">Transcription regulation</keyword>
<keyword evidence="3" id="KW-0804">Transcription</keyword>
<dbReference type="PANTHER" id="PTHR43280:SF2">
    <property type="entry name" value="HTH-TYPE TRANSCRIPTIONAL REGULATOR EXSA"/>
    <property type="match status" value="1"/>
</dbReference>
<evidence type="ECO:0000259" key="4">
    <source>
        <dbReference type="PROSITE" id="PS01124"/>
    </source>
</evidence>
<dbReference type="OrthoDB" id="9780667at2"/>
<keyword evidence="6" id="KW-1185">Reference proteome</keyword>
<evidence type="ECO:0000256" key="3">
    <source>
        <dbReference type="ARBA" id="ARBA00023163"/>
    </source>
</evidence>
<dbReference type="GO" id="GO:0043565">
    <property type="term" value="F:sequence-specific DNA binding"/>
    <property type="evidence" value="ECO:0007669"/>
    <property type="project" value="InterPro"/>
</dbReference>
<evidence type="ECO:0000313" key="5">
    <source>
        <dbReference type="EMBL" id="RED55930.1"/>
    </source>
</evidence>
<evidence type="ECO:0000256" key="1">
    <source>
        <dbReference type="ARBA" id="ARBA00023015"/>
    </source>
</evidence>
<dbReference type="InterPro" id="IPR014710">
    <property type="entry name" value="RmlC-like_jellyroll"/>
</dbReference>
<dbReference type="InterPro" id="IPR020449">
    <property type="entry name" value="Tscrpt_reg_AraC-type_HTH"/>
</dbReference>
<gene>
    <name evidence="5" type="ORF">DFP98_14157</name>
</gene>
<dbReference type="GO" id="GO:0003700">
    <property type="term" value="F:DNA-binding transcription factor activity"/>
    <property type="evidence" value="ECO:0007669"/>
    <property type="project" value="InterPro"/>
</dbReference>
<keyword evidence="2 5" id="KW-0238">DNA-binding</keyword>
<dbReference type="AlphaFoldDB" id="A0A3D9I2R3"/>
<protein>
    <submittedName>
        <fullName evidence="5">AraC-like DNA-binding protein</fullName>
    </submittedName>
</protein>
<accession>A0A3D9I2R3</accession>
<organism evidence="5 6">
    <name type="scientific">Cohnella phaseoli</name>
    <dbReference type="NCBI Taxonomy" id="456490"/>
    <lineage>
        <taxon>Bacteria</taxon>
        <taxon>Bacillati</taxon>
        <taxon>Bacillota</taxon>
        <taxon>Bacilli</taxon>
        <taxon>Bacillales</taxon>
        <taxon>Paenibacillaceae</taxon>
        <taxon>Cohnella</taxon>
    </lineage>
</organism>
<dbReference type="RefSeq" id="WP_116065082.1">
    <property type="nucleotide sequence ID" value="NZ_QRDZ01000041.1"/>
</dbReference>
<dbReference type="Pfam" id="PF12833">
    <property type="entry name" value="HTH_18"/>
    <property type="match status" value="1"/>
</dbReference>
<dbReference type="Gene3D" id="1.10.10.60">
    <property type="entry name" value="Homeodomain-like"/>
    <property type="match status" value="2"/>
</dbReference>
<dbReference type="PROSITE" id="PS00041">
    <property type="entry name" value="HTH_ARAC_FAMILY_1"/>
    <property type="match status" value="1"/>
</dbReference>
<dbReference type="PRINTS" id="PR00032">
    <property type="entry name" value="HTHARAC"/>
</dbReference>
<dbReference type="InterPro" id="IPR018062">
    <property type="entry name" value="HTH_AraC-typ_CS"/>
</dbReference>
<dbReference type="InterPro" id="IPR003313">
    <property type="entry name" value="AraC-bd"/>
</dbReference>